<feature type="compositionally biased region" description="Polar residues" evidence="1">
    <location>
        <begin position="18"/>
        <end position="41"/>
    </location>
</feature>
<name>A0A7J7WQP7_RHIFE</name>
<feature type="region of interest" description="Disordered" evidence="1">
    <location>
        <begin position="1"/>
        <end position="76"/>
    </location>
</feature>
<dbReference type="AlphaFoldDB" id="A0A7J7WQP7"/>
<accession>A0A7J7WQP7</accession>
<comment type="caution">
    <text evidence="2">The sequence shown here is derived from an EMBL/GenBank/DDBJ whole genome shotgun (WGS) entry which is preliminary data.</text>
</comment>
<evidence type="ECO:0000313" key="2">
    <source>
        <dbReference type="EMBL" id="KAF6339737.1"/>
    </source>
</evidence>
<evidence type="ECO:0000313" key="3">
    <source>
        <dbReference type="Proteomes" id="UP000585614"/>
    </source>
</evidence>
<dbReference type="Proteomes" id="UP000585614">
    <property type="component" value="Unassembled WGS sequence"/>
</dbReference>
<reference evidence="2 3" key="1">
    <citation type="journal article" date="2020" name="Nature">
        <title>Six reference-quality genomes reveal evolution of bat adaptations.</title>
        <authorList>
            <person name="Jebb D."/>
            <person name="Huang Z."/>
            <person name="Pippel M."/>
            <person name="Hughes G.M."/>
            <person name="Lavrichenko K."/>
            <person name="Devanna P."/>
            <person name="Winkler S."/>
            <person name="Jermiin L.S."/>
            <person name="Skirmuntt E.C."/>
            <person name="Katzourakis A."/>
            <person name="Burkitt-Gray L."/>
            <person name="Ray D.A."/>
            <person name="Sullivan K.A.M."/>
            <person name="Roscito J.G."/>
            <person name="Kirilenko B.M."/>
            <person name="Davalos L.M."/>
            <person name="Corthals A.P."/>
            <person name="Power M.L."/>
            <person name="Jones G."/>
            <person name="Ransome R.D."/>
            <person name="Dechmann D.K.N."/>
            <person name="Locatelli A.G."/>
            <person name="Puechmaille S.J."/>
            <person name="Fedrigo O."/>
            <person name="Jarvis E.D."/>
            <person name="Hiller M."/>
            <person name="Vernes S.C."/>
            <person name="Myers E.W."/>
            <person name="Teeling E.C."/>
        </authorList>
    </citation>
    <scope>NUCLEOTIDE SEQUENCE [LARGE SCALE GENOMIC DNA]</scope>
    <source>
        <strain evidence="2">MRhiFer1</strain>
        <tissue evidence="2">Lung</tissue>
    </source>
</reference>
<organism evidence="2 3">
    <name type="scientific">Rhinolophus ferrumequinum</name>
    <name type="common">Greater horseshoe bat</name>
    <dbReference type="NCBI Taxonomy" id="59479"/>
    <lineage>
        <taxon>Eukaryota</taxon>
        <taxon>Metazoa</taxon>
        <taxon>Chordata</taxon>
        <taxon>Craniata</taxon>
        <taxon>Vertebrata</taxon>
        <taxon>Euteleostomi</taxon>
        <taxon>Mammalia</taxon>
        <taxon>Eutheria</taxon>
        <taxon>Laurasiatheria</taxon>
        <taxon>Chiroptera</taxon>
        <taxon>Yinpterochiroptera</taxon>
        <taxon>Rhinolophoidea</taxon>
        <taxon>Rhinolophidae</taxon>
        <taxon>Rhinolophinae</taxon>
        <taxon>Rhinolophus</taxon>
    </lineage>
</organism>
<protein>
    <submittedName>
        <fullName evidence="2">Uncharacterized protein</fullName>
    </submittedName>
</protein>
<sequence>MPGMTKIAAIQPPDIESISKSSPVSRSDTHTHSPYASSLCSQPPAPTSNVKAKITHVSKRSLPFRQRGKRHQRSPKPLFILCPLSLMPYPGTEREGGFLERRYQPPGFPAAVGGGQRTRGPSKVC</sequence>
<gene>
    <name evidence="2" type="ORF">mRhiFer1_008016</name>
</gene>
<dbReference type="EMBL" id="JACAGC010000010">
    <property type="protein sequence ID" value="KAF6339737.1"/>
    <property type="molecule type" value="Genomic_DNA"/>
</dbReference>
<proteinExistence type="predicted"/>
<evidence type="ECO:0000256" key="1">
    <source>
        <dbReference type="SAM" id="MobiDB-lite"/>
    </source>
</evidence>